<comment type="subcellular location">
    <subcellularLocation>
        <location evidence="2">Endoplasmic reticulum lumen</location>
    </subcellularLocation>
</comment>
<keyword evidence="8" id="KW-0413">Isomerase</keyword>
<evidence type="ECO:0000256" key="6">
    <source>
        <dbReference type="ARBA" id="ARBA00022737"/>
    </source>
</evidence>
<dbReference type="PRINTS" id="PR00421">
    <property type="entry name" value="THIOREDOXIN"/>
</dbReference>
<dbReference type="InParanoid" id="G8JM34"/>
<evidence type="ECO:0000256" key="11">
    <source>
        <dbReference type="SAM" id="MobiDB-lite"/>
    </source>
</evidence>
<proteinExistence type="inferred from homology"/>
<dbReference type="GO" id="GO:0005788">
    <property type="term" value="C:endoplasmic reticulum lumen"/>
    <property type="evidence" value="ECO:0007669"/>
    <property type="project" value="UniProtKB-SubCell"/>
</dbReference>
<feature type="disulfide bond" description="Redox-active" evidence="10">
    <location>
        <begin position="59"/>
        <end position="62"/>
    </location>
</feature>
<evidence type="ECO:0000256" key="5">
    <source>
        <dbReference type="ARBA" id="ARBA00022729"/>
    </source>
</evidence>
<keyword evidence="10" id="KW-1015">Disulfide bond</keyword>
<feature type="domain" description="Thioredoxin" evidence="13">
    <location>
        <begin position="358"/>
        <end position="481"/>
    </location>
</feature>
<dbReference type="GO" id="GO:0034976">
    <property type="term" value="P:response to endoplasmic reticulum stress"/>
    <property type="evidence" value="ECO:0007669"/>
    <property type="project" value="TreeGrafter"/>
</dbReference>
<comment type="similarity">
    <text evidence="3">Belongs to the protein disulfide isomerase family.</text>
</comment>
<dbReference type="EMBL" id="CP002497">
    <property type="protein sequence ID" value="AET37294.1"/>
    <property type="molecule type" value="Genomic_DNA"/>
</dbReference>
<dbReference type="CDD" id="cd02982">
    <property type="entry name" value="PDI_b'_family"/>
    <property type="match status" value="1"/>
</dbReference>
<dbReference type="OMA" id="FFGMKKD"/>
<evidence type="ECO:0000256" key="12">
    <source>
        <dbReference type="SAM" id="SignalP"/>
    </source>
</evidence>
<evidence type="ECO:0000256" key="4">
    <source>
        <dbReference type="ARBA" id="ARBA00012723"/>
    </source>
</evidence>
<gene>
    <name evidence="14" type="ordered locus">Ecym_1036</name>
</gene>
<dbReference type="PROSITE" id="PS51352">
    <property type="entry name" value="THIOREDOXIN_2"/>
    <property type="match status" value="2"/>
</dbReference>
<dbReference type="Gene3D" id="3.40.30.10">
    <property type="entry name" value="Glutaredoxin"/>
    <property type="match status" value="4"/>
</dbReference>
<dbReference type="eggNOG" id="KOG0190">
    <property type="taxonomic scope" value="Eukaryota"/>
</dbReference>
<dbReference type="OrthoDB" id="427280at2759"/>
<dbReference type="CDD" id="cd02995">
    <property type="entry name" value="PDI_a_PDI_a'_C"/>
    <property type="match status" value="1"/>
</dbReference>
<dbReference type="Pfam" id="PF00085">
    <property type="entry name" value="Thioredoxin"/>
    <property type="match status" value="2"/>
</dbReference>
<dbReference type="CDD" id="cd02981">
    <property type="entry name" value="PDI_b_family"/>
    <property type="match status" value="1"/>
</dbReference>
<dbReference type="HOGENOM" id="CLU_025879_5_0_1"/>
<name>G8JM34_ERECY</name>
<evidence type="ECO:0000256" key="10">
    <source>
        <dbReference type="PIRSR" id="PIRSR605792-51"/>
    </source>
</evidence>
<comment type="catalytic activity">
    <reaction evidence="1">
        <text>Catalyzes the rearrangement of -S-S- bonds in proteins.</text>
        <dbReference type="EC" id="5.3.4.1"/>
    </reaction>
</comment>
<keyword evidence="9 10" id="KW-0676">Redox-active center</keyword>
<feature type="region of interest" description="Disordered" evidence="11">
    <location>
        <begin position="495"/>
        <end position="514"/>
    </location>
</feature>
<dbReference type="GO" id="GO:0003756">
    <property type="term" value="F:protein disulfide isomerase activity"/>
    <property type="evidence" value="ECO:0007669"/>
    <property type="project" value="UniProtKB-EC"/>
</dbReference>
<evidence type="ECO:0000256" key="3">
    <source>
        <dbReference type="ARBA" id="ARBA00006347"/>
    </source>
</evidence>
<dbReference type="KEGG" id="erc:Ecym_1036"/>
<feature type="disulfide bond" description="Redox-active" evidence="10">
    <location>
        <begin position="400"/>
        <end position="403"/>
    </location>
</feature>
<evidence type="ECO:0000256" key="7">
    <source>
        <dbReference type="ARBA" id="ARBA00022824"/>
    </source>
</evidence>
<dbReference type="NCBIfam" id="TIGR01130">
    <property type="entry name" value="ER_PDI_fam"/>
    <property type="match status" value="1"/>
</dbReference>
<dbReference type="PANTHER" id="PTHR18929">
    <property type="entry name" value="PROTEIN DISULFIDE ISOMERASE"/>
    <property type="match status" value="1"/>
</dbReference>
<keyword evidence="7" id="KW-0256">Endoplasmic reticulum</keyword>
<feature type="compositionally biased region" description="Acidic residues" evidence="11">
    <location>
        <begin position="503"/>
        <end position="514"/>
    </location>
</feature>
<sequence length="514" mass="57753">MLFNKKVMLALASGLALCARAEEATAPEDSKVVKLGLEDFRSFLKEHSLVLAEFYAPWCGHCKRLGPEFVEAAAELVESEIYLAQIDCEKEKELCQEQSIGSYPTLKIFRNGEPELGTQYMGDRKASSIVSYMLKQNEPSVRVVQGNDAAEQFAKIVKESEDILVVDGGVSDLNETFHELAESHRHSYSFVQYPESDSKLGLYLQGEEEPIYYNGDNFTIDSLTAWLKVESLPYFGDVDASTFSSYRSSGLPVAYFFYTSPEERAEYEEFFVSLGKQYRGEIAFGGIDATKHGRFAESLSVKQQFPLFVIHKMFDNLKYSLPQLSDEEYEALTTPLTLDKKQVTEFIKKFIAGKLEPIIKSEEVPEVQENNVYKLVGKTHDDIISDKDKDVLVKYYAPWCGHCKTLAPVYEQLADLYASDEDSKDKILIADIDATLNDVQVEIQGFPTIILYPAGKDSEPVTFESQRSVEAFVKFIAENGAHKFDGKHLIKGNSGDAVTEDGVPAEEDLEHDEL</sequence>
<evidence type="ECO:0000256" key="1">
    <source>
        <dbReference type="ARBA" id="ARBA00001182"/>
    </source>
</evidence>
<dbReference type="Pfam" id="PF13848">
    <property type="entry name" value="Thioredoxin_6"/>
    <property type="match status" value="1"/>
</dbReference>
<accession>G8JM34</accession>
<protein>
    <recommendedName>
        <fullName evidence="4">protein disulfide-isomerase</fullName>
        <ecNumber evidence="4">5.3.4.1</ecNumber>
    </recommendedName>
</protein>
<keyword evidence="15" id="KW-1185">Reference proteome</keyword>
<dbReference type="GO" id="GO:0006457">
    <property type="term" value="P:protein folding"/>
    <property type="evidence" value="ECO:0007669"/>
    <property type="project" value="TreeGrafter"/>
</dbReference>
<dbReference type="PROSITE" id="PS00194">
    <property type="entry name" value="THIOREDOXIN_1"/>
    <property type="match status" value="2"/>
</dbReference>
<evidence type="ECO:0000313" key="14">
    <source>
        <dbReference type="EMBL" id="AET37294.1"/>
    </source>
</evidence>
<dbReference type="CDD" id="cd02961">
    <property type="entry name" value="PDI_a_family"/>
    <property type="match status" value="1"/>
</dbReference>
<dbReference type="RefSeq" id="XP_003644111.1">
    <property type="nucleotide sequence ID" value="XM_003644063.1"/>
</dbReference>
<evidence type="ECO:0000256" key="9">
    <source>
        <dbReference type="ARBA" id="ARBA00023284"/>
    </source>
</evidence>
<dbReference type="SUPFAM" id="SSF52833">
    <property type="entry name" value="Thioredoxin-like"/>
    <property type="match status" value="4"/>
</dbReference>
<dbReference type="AlphaFoldDB" id="G8JM34"/>
<keyword evidence="5 12" id="KW-0732">Signal</keyword>
<evidence type="ECO:0000259" key="13">
    <source>
        <dbReference type="PROSITE" id="PS51352"/>
    </source>
</evidence>
<dbReference type="InterPro" id="IPR013766">
    <property type="entry name" value="Thioredoxin_domain"/>
</dbReference>
<reference evidence="15" key="1">
    <citation type="journal article" date="2012" name="G3 (Bethesda)">
        <title>Pichia sorbitophila, an interspecies yeast hybrid reveals early steps of genome resolution following polyploidization.</title>
        <authorList>
            <person name="Leh Louis V."/>
            <person name="Despons L."/>
            <person name="Friedrich A."/>
            <person name="Martin T."/>
            <person name="Durrens P."/>
            <person name="Casaregola S."/>
            <person name="Neuveglise C."/>
            <person name="Fairhead C."/>
            <person name="Marck C."/>
            <person name="Cruz J.A."/>
            <person name="Straub M.L."/>
            <person name="Kugler V."/>
            <person name="Sacerdot C."/>
            <person name="Uzunov Z."/>
            <person name="Thierry A."/>
            <person name="Weiss S."/>
            <person name="Bleykasten C."/>
            <person name="De Montigny J."/>
            <person name="Jacques N."/>
            <person name="Jung P."/>
            <person name="Lemaire M."/>
            <person name="Mallet S."/>
            <person name="Morel G."/>
            <person name="Richard G.F."/>
            <person name="Sarkar A."/>
            <person name="Savel G."/>
            <person name="Schacherer J."/>
            <person name="Seret M.L."/>
            <person name="Talla E."/>
            <person name="Samson G."/>
            <person name="Jubin C."/>
            <person name="Poulain J."/>
            <person name="Vacherie B."/>
            <person name="Barbe V."/>
            <person name="Pelletier E."/>
            <person name="Sherman D.J."/>
            <person name="Westhof E."/>
            <person name="Weissenbach J."/>
            <person name="Baret P.V."/>
            <person name="Wincker P."/>
            <person name="Gaillardin C."/>
            <person name="Dujon B."/>
            <person name="Souciet J.L."/>
        </authorList>
    </citation>
    <scope>NUCLEOTIDE SEQUENCE [LARGE SCALE GENOMIC DNA]</scope>
    <source>
        <strain evidence="15">CBS 270.75 / DBVPG 7215 / KCTC 17166 / NRRL Y-17582</strain>
    </source>
</reference>
<feature type="chain" id="PRO_5003510792" description="protein disulfide-isomerase" evidence="12">
    <location>
        <begin position="22"/>
        <end position="514"/>
    </location>
</feature>
<dbReference type="InterPro" id="IPR005792">
    <property type="entry name" value="Prot_disulphide_isomerase"/>
</dbReference>
<dbReference type="Proteomes" id="UP000006790">
    <property type="component" value="Chromosome 1"/>
</dbReference>
<feature type="signal peptide" evidence="12">
    <location>
        <begin position="1"/>
        <end position="21"/>
    </location>
</feature>
<dbReference type="InterPro" id="IPR017937">
    <property type="entry name" value="Thioredoxin_CS"/>
</dbReference>
<dbReference type="EC" id="5.3.4.1" evidence="4"/>
<keyword evidence="6" id="KW-0677">Repeat</keyword>
<dbReference type="FunFam" id="3.40.30.10:FF:000154">
    <property type="entry name" value="Protein disulfide-isomerase"/>
    <property type="match status" value="1"/>
</dbReference>
<dbReference type="FunCoup" id="G8JM34">
    <property type="interactions" value="762"/>
</dbReference>
<dbReference type="GeneID" id="11471759"/>
<evidence type="ECO:0000256" key="8">
    <source>
        <dbReference type="ARBA" id="ARBA00023235"/>
    </source>
</evidence>
<evidence type="ECO:0000313" key="15">
    <source>
        <dbReference type="Proteomes" id="UP000006790"/>
    </source>
</evidence>
<dbReference type="InterPro" id="IPR036249">
    <property type="entry name" value="Thioredoxin-like_sf"/>
</dbReference>
<dbReference type="STRING" id="931890.G8JM34"/>
<organism evidence="14 15">
    <name type="scientific">Eremothecium cymbalariae (strain CBS 270.75 / DBVPG 7215 / KCTC 17166 / NRRL Y-17582)</name>
    <name type="common">Yeast</name>
    <dbReference type="NCBI Taxonomy" id="931890"/>
    <lineage>
        <taxon>Eukaryota</taxon>
        <taxon>Fungi</taxon>
        <taxon>Dikarya</taxon>
        <taxon>Ascomycota</taxon>
        <taxon>Saccharomycotina</taxon>
        <taxon>Saccharomycetes</taxon>
        <taxon>Saccharomycetales</taxon>
        <taxon>Saccharomycetaceae</taxon>
        <taxon>Eremothecium</taxon>
    </lineage>
</organism>
<evidence type="ECO:0000256" key="2">
    <source>
        <dbReference type="ARBA" id="ARBA00004319"/>
    </source>
</evidence>
<dbReference type="PANTHER" id="PTHR18929:SF132">
    <property type="entry name" value="PROTEIN DISULFIDE-ISOMERASE A3"/>
    <property type="match status" value="1"/>
</dbReference>
<feature type="domain" description="Thioredoxin" evidence="13">
    <location>
        <begin position="15"/>
        <end position="139"/>
    </location>
</feature>